<keyword evidence="4" id="KW-0378">Hydrolase</keyword>
<dbReference type="RefSeq" id="WP_106513631.1">
    <property type="nucleotide sequence ID" value="NZ_PXYI01000004.1"/>
</dbReference>
<keyword evidence="11" id="KW-1185">Reference proteome</keyword>
<dbReference type="InterPro" id="IPR018392">
    <property type="entry name" value="LysM"/>
</dbReference>
<dbReference type="CDD" id="cd07324">
    <property type="entry name" value="M48C_Oma1-like"/>
    <property type="match status" value="1"/>
</dbReference>
<dbReference type="PANTHER" id="PTHR22726">
    <property type="entry name" value="METALLOENDOPEPTIDASE OMA1"/>
    <property type="match status" value="1"/>
</dbReference>
<keyword evidence="3" id="KW-0479">Metal-binding</keyword>
<dbReference type="Proteomes" id="UP000241167">
    <property type="component" value="Unassembled WGS sequence"/>
</dbReference>
<comment type="cofactor">
    <cofactor evidence="1">
        <name>Zn(2+)</name>
        <dbReference type="ChEBI" id="CHEBI:29105"/>
    </cofactor>
</comment>
<dbReference type="GO" id="GO:0046872">
    <property type="term" value="F:metal ion binding"/>
    <property type="evidence" value="ECO:0007669"/>
    <property type="project" value="UniProtKB-KW"/>
</dbReference>
<dbReference type="GO" id="GO:0051603">
    <property type="term" value="P:proteolysis involved in protein catabolic process"/>
    <property type="evidence" value="ECO:0007669"/>
    <property type="project" value="TreeGrafter"/>
</dbReference>
<accession>A0A2P7QP29</accession>
<keyword evidence="5" id="KW-0862">Zinc</keyword>
<organism evidence="10 11">
    <name type="scientific">Allosphingosinicella deserti</name>
    <dbReference type="NCBI Taxonomy" id="2116704"/>
    <lineage>
        <taxon>Bacteria</taxon>
        <taxon>Pseudomonadati</taxon>
        <taxon>Pseudomonadota</taxon>
        <taxon>Alphaproteobacteria</taxon>
        <taxon>Sphingomonadales</taxon>
        <taxon>Sphingomonadaceae</taxon>
        <taxon>Allosphingosinicella</taxon>
    </lineage>
</organism>
<evidence type="ECO:0000256" key="3">
    <source>
        <dbReference type="ARBA" id="ARBA00022723"/>
    </source>
</evidence>
<feature type="region of interest" description="Disordered" evidence="7">
    <location>
        <begin position="220"/>
        <end position="257"/>
    </location>
</feature>
<protein>
    <submittedName>
        <fullName evidence="10">Peptidase M48 Ste24p</fullName>
    </submittedName>
</protein>
<dbReference type="Gene3D" id="3.30.2010.10">
    <property type="entry name" value="Metalloproteases ('zincins'), catalytic domain"/>
    <property type="match status" value="1"/>
</dbReference>
<evidence type="ECO:0000256" key="1">
    <source>
        <dbReference type="ARBA" id="ARBA00001947"/>
    </source>
</evidence>
<evidence type="ECO:0000313" key="10">
    <source>
        <dbReference type="EMBL" id="PSJ39735.1"/>
    </source>
</evidence>
<sequence>MKVKALLALSGAAASAAALLAGVAESQSRTRSISQSSASQAAQQHPQIVAEFGGEDSSARSAYVRTVGSRVTAQSNITGGANAFRITTLNSPVMNAFAVPGGYLYITRQLVGLMNDEAELASVLGHEAGHIAARHSKQRQRASILSQILSVGAAVLTGSNELGQLAGQVSQGLVLSYSRSQELEADDLGVRYIAAAGYDPLASAQFLGSLGAATSLEARASGRNDERSTPSWARTHPLSSERVSRATQKARATGRSGGLRNRDQFLAQIDGIMVDDDPRQGVIDGSTFRHPDLRLRFTVPDGYGMQNGVNALSIVGQGGQAQFTGGSFNGSMPNYIAAAFQSVVGEQARVDFTQPRTTSVGGIPAAYSTARVATQSGQVDLTIFAYQWDANSAYHFALITPAGAGLGPFMSMVQSVARLSASEAAAIRPRVIDVVTVGAGDTVQSLANRMAYDDLKLDRFRVLNGLAANARLTPGQKVKLVVFGTR</sequence>
<dbReference type="PROSITE" id="PS51782">
    <property type="entry name" value="LYSM"/>
    <property type="match status" value="1"/>
</dbReference>
<evidence type="ECO:0000256" key="7">
    <source>
        <dbReference type="SAM" id="MobiDB-lite"/>
    </source>
</evidence>
<feature type="domain" description="LysM" evidence="9">
    <location>
        <begin position="433"/>
        <end position="480"/>
    </location>
</feature>
<dbReference type="PANTHER" id="PTHR22726:SF24">
    <property type="entry name" value="M48 FAMILY METALLOPEPTIDASE"/>
    <property type="match status" value="1"/>
</dbReference>
<dbReference type="InterPro" id="IPR001915">
    <property type="entry name" value="Peptidase_M48"/>
</dbReference>
<keyword evidence="6" id="KW-0482">Metalloprotease</keyword>
<evidence type="ECO:0000256" key="8">
    <source>
        <dbReference type="SAM" id="SignalP"/>
    </source>
</evidence>
<keyword evidence="8" id="KW-0732">Signal</keyword>
<evidence type="ECO:0000256" key="2">
    <source>
        <dbReference type="ARBA" id="ARBA00022670"/>
    </source>
</evidence>
<evidence type="ECO:0000256" key="5">
    <source>
        <dbReference type="ARBA" id="ARBA00022833"/>
    </source>
</evidence>
<reference evidence="10 11" key="1">
    <citation type="submission" date="2018-03" db="EMBL/GenBank/DDBJ databases">
        <title>The draft genome of Sphingosinicella sp. GL-C-18.</title>
        <authorList>
            <person name="Liu L."/>
            <person name="Li L."/>
            <person name="Liang L."/>
            <person name="Zhang X."/>
            <person name="Wang T."/>
        </authorList>
    </citation>
    <scope>NUCLEOTIDE SEQUENCE [LARGE SCALE GENOMIC DNA]</scope>
    <source>
        <strain evidence="10 11">GL-C-18</strain>
    </source>
</reference>
<dbReference type="InterPro" id="IPR051156">
    <property type="entry name" value="Mito/Outer_Membr_Metalloprot"/>
</dbReference>
<keyword evidence="2" id="KW-0645">Protease</keyword>
<feature type="signal peptide" evidence="8">
    <location>
        <begin position="1"/>
        <end position="20"/>
    </location>
</feature>
<evidence type="ECO:0000259" key="9">
    <source>
        <dbReference type="PROSITE" id="PS51782"/>
    </source>
</evidence>
<name>A0A2P7QP29_9SPHN</name>
<dbReference type="OrthoDB" id="9810445at2"/>
<dbReference type="GO" id="GO:0004222">
    <property type="term" value="F:metalloendopeptidase activity"/>
    <property type="evidence" value="ECO:0007669"/>
    <property type="project" value="InterPro"/>
</dbReference>
<dbReference type="Pfam" id="PF01476">
    <property type="entry name" value="LysM"/>
    <property type="match status" value="1"/>
</dbReference>
<feature type="chain" id="PRO_5015189333" evidence="8">
    <location>
        <begin position="21"/>
        <end position="486"/>
    </location>
</feature>
<dbReference type="AlphaFoldDB" id="A0A2P7QP29"/>
<dbReference type="Pfam" id="PF01435">
    <property type="entry name" value="Peptidase_M48"/>
    <property type="match status" value="1"/>
</dbReference>
<evidence type="ECO:0000256" key="6">
    <source>
        <dbReference type="ARBA" id="ARBA00023049"/>
    </source>
</evidence>
<comment type="caution">
    <text evidence="10">The sequence shown here is derived from an EMBL/GenBank/DDBJ whole genome shotgun (WGS) entry which is preliminary data.</text>
</comment>
<dbReference type="GO" id="GO:0016020">
    <property type="term" value="C:membrane"/>
    <property type="evidence" value="ECO:0007669"/>
    <property type="project" value="TreeGrafter"/>
</dbReference>
<dbReference type="CDD" id="cd00118">
    <property type="entry name" value="LysM"/>
    <property type="match status" value="1"/>
</dbReference>
<evidence type="ECO:0000256" key="4">
    <source>
        <dbReference type="ARBA" id="ARBA00022801"/>
    </source>
</evidence>
<proteinExistence type="predicted"/>
<evidence type="ECO:0000313" key="11">
    <source>
        <dbReference type="Proteomes" id="UP000241167"/>
    </source>
</evidence>
<gene>
    <name evidence="10" type="ORF">C7I55_14225</name>
</gene>
<dbReference type="EMBL" id="PXYI01000004">
    <property type="protein sequence ID" value="PSJ39735.1"/>
    <property type="molecule type" value="Genomic_DNA"/>
</dbReference>